<keyword evidence="1" id="KW-0732">Signal</keyword>
<comment type="caution">
    <text evidence="2">The sequence shown here is derived from an EMBL/GenBank/DDBJ whole genome shotgun (WGS) entry which is preliminary data.</text>
</comment>
<reference evidence="2" key="1">
    <citation type="journal article" date="2019" name="PLoS Negl. Trop. Dis.">
        <title>Revisiting the worldwide diversity of Leptospira species in the environment.</title>
        <authorList>
            <person name="Vincent A.T."/>
            <person name="Schiettekatte O."/>
            <person name="Bourhy P."/>
            <person name="Veyrier F.J."/>
            <person name="Picardeau M."/>
        </authorList>
    </citation>
    <scope>NUCLEOTIDE SEQUENCE [LARGE SCALE GENOMIC DNA]</scope>
    <source>
        <strain evidence="2">201702476</strain>
    </source>
</reference>
<protein>
    <recommendedName>
        <fullName evidence="4">Alginate export domain-containing protein</fullName>
    </recommendedName>
</protein>
<dbReference type="EMBL" id="RQGD01000046">
    <property type="protein sequence ID" value="TGL56367.1"/>
    <property type="molecule type" value="Genomic_DNA"/>
</dbReference>
<dbReference type="Gene3D" id="2.40.160.10">
    <property type="entry name" value="Porin"/>
    <property type="match status" value="1"/>
</dbReference>
<dbReference type="AlphaFoldDB" id="A0A4R9JXZ6"/>
<dbReference type="RefSeq" id="WP_135625214.1">
    <property type="nucleotide sequence ID" value="NZ_RQGD01000046.1"/>
</dbReference>
<evidence type="ECO:0008006" key="4">
    <source>
        <dbReference type="Google" id="ProtNLM"/>
    </source>
</evidence>
<accession>A0A4R9JXZ6</accession>
<dbReference type="OrthoDB" id="336617at2"/>
<evidence type="ECO:0000256" key="1">
    <source>
        <dbReference type="SAM" id="SignalP"/>
    </source>
</evidence>
<keyword evidence="3" id="KW-1185">Reference proteome</keyword>
<feature type="signal peptide" evidence="1">
    <location>
        <begin position="1"/>
        <end position="24"/>
    </location>
</feature>
<proteinExistence type="predicted"/>
<dbReference type="InterPro" id="IPR023614">
    <property type="entry name" value="Porin_dom_sf"/>
</dbReference>
<dbReference type="Proteomes" id="UP000297693">
    <property type="component" value="Unassembled WGS sequence"/>
</dbReference>
<evidence type="ECO:0000313" key="3">
    <source>
        <dbReference type="Proteomes" id="UP000297693"/>
    </source>
</evidence>
<feature type="chain" id="PRO_5020503306" description="Alginate export domain-containing protein" evidence="1">
    <location>
        <begin position="25"/>
        <end position="560"/>
    </location>
</feature>
<gene>
    <name evidence="2" type="ORF">EHQ58_17210</name>
</gene>
<sequence>MKTKTFAKFKLLFLILWLPRILIAQEATRSYSELYEDLTTGQTFTKPGPNRVRLVPLPRSVKDKDGNLKSEAEIEKYREYQKEPLPAGFANTAQNPIGEKLTIVGRVQFRGVSGQKDTIWSNGHSDFNAVDWNLRRARIGLVYQGDTWWGTAVQLRLEGISNRPYTVQQKDALGNVRDVQIKDNRGGLQEANVWVSFPWLGSRITMGQMSMAFSREWAQSSANLINVERSFLTNIVWQMDMGGTLRLRPLIEIDKKLEHYLEIQGGIYGGHGSGLEGVGRSQNATNTYSNTKPILTSPMYTWRVVFNPFGGLVKDGKDQGWYEGEEIFQREMKLSLGMGAMQTKNLAVTQRIGGTNQPGIRGVEPINALLVQTTPDNGYGLGGAGPYGNGIVNTSTGNALNTPSNTQTTSQRPSFGLVAHTYDFTFTVKGFYLSGQTTFFSGSASKQNRTAQVTLGYNMPIGKFYIMPVVRADFLRGDYNLDGKIDDRERFKSLWFGFNFFGDGHLFKAQLFYQMYKNHLGFDPIDNSPRPLRDDVVYFQLQGSFWTGVATKENMANLHE</sequence>
<evidence type="ECO:0000313" key="2">
    <source>
        <dbReference type="EMBL" id="TGL56367.1"/>
    </source>
</evidence>
<name>A0A4R9JXZ6_9LEPT</name>
<organism evidence="2 3">
    <name type="scientific">Leptospira ognonensis</name>
    <dbReference type="NCBI Taxonomy" id="2484945"/>
    <lineage>
        <taxon>Bacteria</taxon>
        <taxon>Pseudomonadati</taxon>
        <taxon>Spirochaetota</taxon>
        <taxon>Spirochaetia</taxon>
        <taxon>Leptospirales</taxon>
        <taxon>Leptospiraceae</taxon>
        <taxon>Leptospira</taxon>
    </lineage>
</organism>